<dbReference type="PANTHER" id="PTHR43685:SF3">
    <property type="entry name" value="SLR2126 PROTEIN"/>
    <property type="match status" value="1"/>
</dbReference>
<dbReference type="SUPFAM" id="SSF53448">
    <property type="entry name" value="Nucleotide-diphospho-sugar transferases"/>
    <property type="match status" value="1"/>
</dbReference>
<gene>
    <name evidence="2" type="ORF">JHW45_17080</name>
</gene>
<dbReference type="Gene3D" id="3.90.550.10">
    <property type="entry name" value="Spore Coat Polysaccharide Biosynthesis Protein SpsA, Chain A"/>
    <property type="match status" value="1"/>
</dbReference>
<evidence type="ECO:0000313" key="2">
    <source>
        <dbReference type="EMBL" id="WCR10723.1"/>
    </source>
</evidence>
<accession>A0ABY7SUW8</accession>
<evidence type="ECO:0000259" key="1">
    <source>
        <dbReference type="Pfam" id="PF00535"/>
    </source>
</evidence>
<dbReference type="Pfam" id="PF00535">
    <property type="entry name" value="Glycos_transf_2"/>
    <property type="match status" value="1"/>
</dbReference>
<dbReference type="Proteomes" id="UP001218412">
    <property type="component" value="Chromosome"/>
</dbReference>
<keyword evidence="3" id="KW-1185">Reference proteome</keyword>
<dbReference type="RefSeq" id="WP_272858797.1">
    <property type="nucleotide sequence ID" value="NZ_CP067134.1"/>
</dbReference>
<reference evidence="2 3" key="1">
    <citation type="submission" date="2021-01" db="EMBL/GenBank/DDBJ databases">
        <title>Biogeographic distribution of Paracoccus.</title>
        <authorList>
            <person name="Hollensteiner J."/>
            <person name="Leineberger J."/>
            <person name="Brinkhoff T."/>
            <person name="Daniel R."/>
        </authorList>
    </citation>
    <scope>NUCLEOTIDE SEQUENCE [LARGE SCALE GENOMIC DNA]</scope>
    <source>
        <strain evidence="2 3">LMG25392</strain>
    </source>
</reference>
<dbReference type="InterPro" id="IPR029044">
    <property type="entry name" value="Nucleotide-diphossugar_trans"/>
</dbReference>
<feature type="domain" description="Glycosyltransferase 2-like" evidence="1">
    <location>
        <begin position="8"/>
        <end position="145"/>
    </location>
</feature>
<dbReference type="InterPro" id="IPR050834">
    <property type="entry name" value="Glycosyltransf_2"/>
</dbReference>
<dbReference type="CDD" id="cd00761">
    <property type="entry name" value="Glyco_tranf_GTA_type"/>
    <property type="match status" value="1"/>
</dbReference>
<sequence>MMPTRVDILMCTFRRPMVADAIAALARLRDVDDLALRLVVADNDDTDSARRIVEQAAGALPFDWLYLHAPARNISIARNACLDAATAGGAHWIASIDDDEIADPDWLAELLAAVRTGDADCAIGKVVADYPDGTPGWVRQLDHHSSFPEREKIPTADSGNAILRWKDTPWQAQRYDPARGTVGGEDTEFFLRLGRMGMRRIAAPRARVSEAVPPARQTLDWLASRRFRMGRTHAITAATATQRMRLLCTASAKAAYCRMQERRHAGDEARRNFWFLRGQLHRGVVAELTTRRPQPRLYGDDPV</sequence>
<dbReference type="InterPro" id="IPR001173">
    <property type="entry name" value="Glyco_trans_2-like"/>
</dbReference>
<proteinExistence type="predicted"/>
<dbReference type="PANTHER" id="PTHR43685">
    <property type="entry name" value="GLYCOSYLTRANSFERASE"/>
    <property type="match status" value="1"/>
</dbReference>
<evidence type="ECO:0000313" key="3">
    <source>
        <dbReference type="Proteomes" id="UP001218412"/>
    </source>
</evidence>
<name>A0ABY7SUW8_9RHOB</name>
<dbReference type="EMBL" id="CP067134">
    <property type="protein sequence ID" value="WCR10723.1"/>
    <property type="molecule type" value="Genomic_DNA"/>
</dbReference>
<protein>
    <submittedName>
        <fullName evidence="2">Glycosyltransferase family 2 protein</fullName>
    </submittedName>
</protein>
<organism evidence="2 3">
    <name type="scientific">Paracoccus stylophorae</name>
    <dbReference type="NCBI Taxonomy" id="659350"/>
    <lineage>
        <taxon>Bacteria</taxon>
        <taxon>Pseudomonadati</taxon>
        <taxon>Pseudomonadota</taxon>
        <taxon>Alphaproteobacteria</taxon>
        <taxon>Rhodobacterales</taxon>
        <taxon>Paracoccaceae</taxon>
        <taxon>Paracoccus</taxon>
    </lineage>
</organism>